<name>A0ABX1BTD1_9ACTN</name>
<accession>A0ABX1BTD1</accession>
<feature type="compositionally biased region" description="Gly residues" evidence="1">
    <location>
        <begin position="273"/>
        <end position="299"/>
    </location>
</feature>
<comment type="caution">
    <text evidence="3">The sequence shown here is derived from an EMBL/GenBank/DDBJ whole genome shotgun (WGS) entry which is preliminary data.</text>
</comment>
<feature type="compositionally biased region" description="Low complexity" evidence="1">
    <location>
        <begin position="158"/>
        <end position="174"/>
    </location>
</feature>
<reference evidence="3 4" key="1">
    <citation type="submission" date="2020-03" db="EMBL/GenBank/DDBJ databases">
        <title>WGS of actinomycetes isolated from Thailand.</title>
        <authorList>
            <person name="Thawai C."/>
        </authorList>
    </citation>
    <scope>NUCLEOTIDE SEQUENCE [LARGE SCALE GENOMIC DNA]</scope>
    <source>
        <strain evidence="3 4">PLAI 1-29</strain>
    </source>
</reference>
<protein>
    <submittedName>
        <fullName evidence="3">DUF3152 domain-containing protein</fullName>
    </submittedName>
</protein>
<feature type="region of interest" description="Disordered" evidence="1">
    <location>
        <begin position="347"/>
        <end position="422"/>
    </location>
</feature>
<keyword evidence="4" id="KW-1185">Reference proteome</keyword>
<feature type="compositionally biased region" description="Basic and acidic residues" evidence="1">
    <location>
        <begin position="365"/>
        <end position="401"/>
    </location>
</feature>
<dbReference type="Proteomes" id="UP000695264">
    <property type="component" value="Unassembled WGS sequence"/>
</dbReference>
<feature type="domain" description="DUF3152" evidence="2">
    <location>
        <begin position="406"/>
        <end position="585"/>
    </location>
</feature>
<organism evidence="3 4">
    <name type="scientific">Streptomyces zingiberis</name>
    <dbReference type="NCBI Taxonomy" id="2053010"/>
    <lineage>
        <taxon>Bacteria</taxon>
        <taxon>Bacillati</taxon>
        <taxon>Actinomycetota</taxon>
        <taxon>Actinomycetes</taxon>
        <taxon>Kitasatosporales</taxon>
        <taxon>Streptomycetaceae</taxon>
        <taxon>Streptomyces</taxon>
    </lineage>
</organism>
<feature type="compositionally biased region" description="Low complexity" evidence="1">
    <location>
        <begin position="243"/>
        <end position="272"/>
    </location>
</feature>
<feature type="compositionally biased region" description="Low complexity" evidence="1">
    <location>
        <begin position="138"/>
        <end position="150"/>
    </location>
</feature>
<proteinExistence type="predicted"/>
<feature type="compositionally biased region" description="Pro residues" evidence="1">
    <location>
        <begin position="120"/>
        <end position="137"/>
    </location>
</feature>
<dbReference type="EMBL" id="JAATEN010000006">
    <property type="protein sequence ID" value="NJQ00959.1"/>
    <property type="molecule type" value="Genomic_DNA"/>
</dbReference>
<gene>
    <name evidence="3" type="ORF">HCK00_10555</name>
</gene>
<feature type="region of interest" description="Disordered" evidence="1">
    <location>
        <begin position="1"/>
        <end position="324"/>
    </location>
</feature>
<dbReference type="Pfam" id="PF11350">
    <property type="entry name" value="DUF3152"/>
    <property type="match status" value="1"/>
</dbReference>
<evidence type="ECO:0000256" key="1">
    <source>
        <dbReference type="SAM" id="MobiDB-lite"/>
    </source>
</evidence>
<dbReference type="SUPFAM" id="SSF55486">
    <property type="entry name" value="Metalloproteases ('zincins'), catalytic domain"/>
    <property type="match status" value="1"/>
</dbReference>
<feature type="compositionally biased region" description="Low complexity" evidence="1">
    <location>
        <begin position="63"/>
        <end position="81"/>
    </location>
</feature>
<dbReference type="InterPro" id="IPR022603">
    <property type="entry name" value="DUF3152"/>
</dbReference>
<feature type="compositionally biased region" description="Low complexity" evidence="1">
    <location>
        <begin position="35"/>
        <end position="47"/>
    </location>
</feature>
<evidence type="ECO:0000259" key="2">
    <source>
        <dbReference type="Pfam" id="PF11350"/>
    </source>
</evidence>
<sequence>MGRHSRRGRAEQAAGPSDAGTAGAEPPPVAGPAGGRRPSGSPVGDPAARPRERSGPPPPPARPEAAGAAGPAAGYGAVYGPGTPPHGFRVYGTPSRGVPAHGGPPRGTPASGAQHRAPAAGPPPQDTVPAPGTPPHGTPALGTPPHGTPALGTPPHGTPAFATPPHGTPAAAPPRVRGGHPEQYESGGAWGARTATAPQRPSDGGPGGPADGTGAAPAFRPGAGTVPRPRQEFVEAFDDDVFPAGTAAPATRPRPGGPAPQRAGRFPETGPSTGDGAGGSGGGDGPNGDGGAGGDGGDGGEGRPGRQARRPGPRARGERPGKARAFTGAAAAAVTTVLAIVVAGQVAGGGPGTDTAPVIGGGQRDTSEGSSRTDDRKAAKPPPRAERRLSYAEKLALKEPLDPGLAGPDSFRSVGAPDRGAGKGQVLRYRVDVEDGLPLDGELFADAVHRTLNDERSWAHEGARTFDRVGGAEADFVITLASPGTTAIWCAKSGLDTTVDNVSCDSASTRRVMINAYRWAQGARTFGDDIAHYREMLINHEVGHRLGLNHQGCSAEGALAPVMMQQTKSLTTAGTTCLPNAWPFP</sequence>
<evidence type="ECO:0000313" key="4">
    <source>
        <dbReference type="Proteomes" id="UP000695264"/>
    </source>
</evidence>
<evidence type="ECO:0000313" key="3">
    <source>
        <dbReference type="EMBL" id="NJQ00959.1"/>
    </source>
</evidence>